<dbReference type="Gene3D" id="3.40.190.10">
    <property type="entry name" value="Periplasmic binding protein-like II"/>
    <property type="match status" value="1"/>
</dbReference>
<dbReference type="PROSITE" id="PS51257">
    <property type="entry name" value="PROKAR_LIPOPROTEIN"/>
    <property type="match status" value="1"/>
</dbReference>
<organism evidence="1 2">
    <name type="scientific">Sutterella massiliensis</name>
    <dbReference type="NCBI Taxonomy" id="1816689"/>
    <lineage>
        <taxon>Bacteria</taxon>
        <taxon>Pseudomonadati</taxon>
        <taxon>Pseudomonadota</taxon>
        <taxon>Betaproteobacteria</taxon>
        <taxon>Burkholderiales</taxon>
        <taxon>Sutterellaceae</taxon>
        <taxon>Sutterella</taxon>
    </lineage>
</organism>
<gene>
    <name evidence="1" type="ORF">H6A60_11075</name>
</gene>
<evidence type="ECO:0000313" key="1">
    <source>
        <dbReference type="EMBL" id="MBM6705008.1"/>
    </source>
</evidence>
<dbReference type="PANTHER" id="PTHR35841:SF1">
    <property type="entry name" value="PHOSPHONATES-BINDING PERIPLASMIC PROTEIN"/>
    <property type="match status" value="1"/>
</dbReference>
<feature type="non-terminal residue" evidence="1">
    <location>
        <position position="327"/>
    </location>
</feature>
<sequence length="327" mass="36119">MKMPSVQSPAFGENIWSFMTTAASLLTAGCLGCGLAAAEPIEYGVFLDRSRVPVRIYGTEFTDPESAPQLLRDTIATLKRALWPRPLIVHSVGLDEIDAAIRSGQADIVITGSSIYRRNLAFGMRDIATVYTALQPDPDHAIGSLVVVRADNRDISSLVDLKGKTIAVNHPMGFQGLLIIQKEIADLGFDPEKYFKRIDYFGLAIEPRLEAVRDGRADAAIISACWVEKQRQKNPESDPLKNLRPTALRPQTSSQCLASSALYPNYSFLISPRLDVETIRTISNAIHRMPENDAGEGWTMASSFTETDELYRTLKLGPYAYCLLYTS</sequence>
<dbReference type="Proteomes" id="UP000715095">
    <property type="component" value="Unassembled WGS sequence"/>
</dbReference>
<keyword evidence="2" id="KW-1185">Reference proteome</keyword>
<protein>
    <submittedName>
        <fullName evidence="1">PhnD/SsuA/transferrin family substrate-binding protein</fullName>
    </submittedName>
</protein>
<evidence type="ECO:0000313" key="2">
    <source>
        <dbReference type="Proteomes" id="UP000715095"/>
    </source>
</evidence>
<dbReference type="EMBL" id="JACJJC010000055">
    <property type="protein sequence ID" value="MBM6705008.1"/>
    <property type="molecule type" value="Genomic_DNA"/>
</dbReference>
<name>A0ABS2DW94_9BURK</name>
<accession>A0ABS2DW94</accession>
<reference evidence="1 2" key="1">
    <citation type="journal article" date="2021" name="Sci. Rep.">
        <title>The distribution of antibiotic resistance genes in chicken gut microbiota commensals.</title>
        <authorList>
            <person name="Juricova H."/>
            <person name="Matiasovicova J."/>
            <person name="Kubasova T."/>
            <person name="Cejkova D."/>
            <person name="Rychlik I."/>
        </authorList>
    </citation>
    <scope>NUCLEOTIDE SEQUENCE [LARGE SCALE GENOMIC DNA]</scope>
    <source>
        <strain evidence="1 2">An829</strain>
    </source>
</reference>
<dbReference type="PANTHER" id="PTHR35841">
    <property type="entry name" value="PHOSPHONATES-BINDING PERIPLASMIC PROTEIN"/>
    <property type="match status" value="1"/>
</dbReference>
<proteinExistence type="predicted"/>
<dbReference type="SUPFAM" id="SSF53850">
    <property type="entry name" value="Periplasmic binding protein-like II"/>
    <property type="match status" value="1"/>
</dbReference>
<comment type="caution">
    <text evidence="1">The sequence shown here is derived from an EMBL/GenBank/DDBJ whole genome shotgun (WGS) entry which is preliminary data.</text>
</comment>
<dbReference type="Pfam" id="PF12974">
    <property type="entry name" value="Phosphonate-bd"/>
    <property type="match status" value="1"/>
</dbReference>